<protein>
    <recommendedName>
        <fullName evidence="2">protein-glutamate O-methyltransferase</fullName>
        <ecNumber evidence="2">2.1.1.80</ecNumber>
    </recommendedName>
</protein>
<organism evidence="7 8">
    <name type="scientific">Govanella unica</name>
    <dbReference type="NCBI Taxonomy" id="2975056"/>
    <lineage>
        <taxon>Bacteria</taxon>
        <taxon>Pseudomonadati</taxon>
        <taxon>Pseudomonadota</taxon>
        <taxon>Alphaproteobacteria</taxon>
        <taxon>Emcibacterales</taxon>
        <taxon>Govanellaceae</taxon>
        <taxon>Govanella</taxon>
    </lineage>
</organism>
<dbReference type="GO" id="GO:0008983">
    <property type="term" value="F:protein-glutamate O-methyltransferase activity"/>
    <property type="evidence" value="ECO:0007669"/>
    <property type="project" value="UniProtKB-EC"/>
</dbReference>
<dbReference type="SUPFAM" id="SSF47757">
    <property type="entry name" value="Chemotaxis receptor methyltransferase CheR, N-terminal domain"/>
    <property type="match status" value="1"/>
</dbReference>
<evidence type="ECO:0000313" key="7">
    <source>
        <dbReference type="EMBL" id="MDA5193169.1"/>
    </source>
</evidence>
<dbReference type="InterPro" id="IPR029063">
    <property type="entry name" value="SAM-dependent_MTases_sf"/>
</dbReference>
<proteinExistence type="predicted"/>
<keyword evidence="3" id="KW-0489">Methyltransferase</keyword>
<dbReference type="EC" id="2.1.1.80" evidence="2"/>
<evidence type="ECO:0000256" key="4">
    <source>
        <dbReference type="ARBA" id="ARBA00022679"/>
    </source>
</evidence>
<dbReference type="AlphaFoldDB" id="A0A9X3TWT0"/>
<dbReference type="Pfam" id="PF03705">
    <property type="entry name" value="CheR_N"/>
    <property type="match status" value="1"/>
</dbReference>
<reference evidence="7" key="2">
    <citation type="journal article" date="2023" name="Syst. Appl. Microbiol.">
        <title>Govania unica gen. nov., sp. nov., a rare biosphere bacterium that represents a novel family in the class Alphaproteobacteria.</title>
        <authorList>
            <person name="Vandamme P."/>
            <person name="Peeters C."/>
            <person name="Hettiarachchi A."/>
            <person name="Cnockaert M."/>
            <person name="Carlier A."/>
        </authorList>
    </citation>
    <scope>NUCLEOTIDE SEQUENCE</scope>
    <source>
        <strain evidence="7">LMG 31809</strain>
    </source>
</reference>
<dbReference type="InterPro" id="IPR022642">
    <property type="entry name" value="CheR_C"/>
</dbReference>
<evidence type="ECO:0000256" key="5">
    <source>
        <dbReference type="ARBA" id="ARBA00022691"/>
    </source>
</evidence>
<keyword evidence="4" id="KW-0808">Transferase</keyword>
<keyword evidence="8" id="KW-1185">Reference proteome</keyword>
<dbReference type="Pfam" id="PF01739">
    <property type="entry name" value="CheR"/>
    <property type="match status" value="1"/>
</dbReference>
<dbReference type="InterPro" id="IPR050903">
    <property type="entry name" value="Bact_Chemotaxis_MeTrfase"/>
</dbReference>
<dbReference type="InterPro" id="IPR000780">
    <property type="entry name" value="CheR_MeTrfase"/>
</dbReference>
<dbReference type="Gene3D" id="1.10.155.10">
    <property type="entry name" value="Chemotaxis receptor methyltransferase CheR, N-terminal domain"/>
    <property type="match status" value="1"/>
</dbReference>
<dbReference type="PANTHER" id="PTHR24422:SF21">
    <property type="entry name" value="CHEMOTAXIS PROTEIN METHYLTRANSFERASE 1"/>
    <property type="match status" value="1"/>
</dbReference>
<keyword evidence="5" id="KW-0949">S-adenosyl-L-methionine</keyword>
<dbReference type="GO" id="GO:0032259">
    <property type="term" value="P:methylation"/>
    <property type="evidence" value="ECO:0007669"/>
    <property type="project" value="UniProtKB-KW"/>
</dbReference>
<name>A0A9X3TWT0_9PROT</name>
<evidence type="ECO:0000259" key="6">
    <source>
        <dbReference type="PROSITE" id="PS50123"/>
    </source>
</evidence>
<evidence type="ECO:0000256" key="1">
    <source>
        <dbReference type="ARBA" id="ARBA00001541"/>
    </source>
</evidence>
<feature type="domain" description="CheR-type methyltransferase" evidence="6">
    <location>
        <begin position="1"/>
        <end position="257"/>
    </location>
</feature>
<dbReference type="SMART" id="SM00138">
    <property type="entry name" value="MeTrc"/>
    <property type="match status" value="1"/>
</dbReference>
<evidence type="ECO:0000256" key="3">
    <source>
        <dbReference type="ARBA" id="ARBA00022603"/>
    </source>
</evidence>
<dbReference type="InterPro" id="IPR036804">
    <property type="entry name" value="CheR_N_sf"/>
</dbReference>
<dbReference type="EMBL" id="JANWOI010000001">
    <property type="protein sequence ID" value="MDA5193169.1"/>
    <property type="molecule type" value="Genomic_DNA"/>
</dbReference>
<dbReference type="InterPro" id="IPR022641">
    <property type="entry name" value="CheR_N"/>
</dbReference>
<evidence type="ECO:0000256" key="2">
    <source>
        <dbReference type="ARBA" id="ARBA00012534"/>
    </source>
</evidence>
<reference evidence="7" key="1">
    <citation type="submission" date="2022-08" db="EMBL/GenBank/DDBJ databases">
        <authorList>
            <person name="Vandamme P."/>
            <person name="Hettiarachchi A."/>
            <person name="Peeters C."/>
            <person name="Cnockaert M."/>
            <person name="Carlier A."/>
        </authorList>
    </citation>
    <scope>NUCLEOTIDE SEQUENCE</scope>
    <source>
        <strain evidence="7">LMG 31809</strain>
    </source>
</reference>
<dbReference type="RefSeq" id="WP_274942863.1">
    <property type="nucleotide sequence ID" value="NZ_JANWOI010000001.1"/>
</dbReference>
<accession>A0A9X3TWT0</accession>
<evidence type="ECO:0000313" key="8">
    <source>
        <dbReference type="Proteomes" id="UP001141619"/>
    </source>
</evidence>
<dbReference type="PROSITE" id="PS50123">
    <property type="entry name" value="CHER"/>
    <property type="match status" value="1"/>
</dbReference>
<dbReference type="Gene3D" id="3.40.50.150">
    <property type="entry name" value="Vaccinia Virus protein VP39"/>
    <property type="match status" value="1"/>
</dbReference>
<comment type="caution">
    <text evidence="7">The sequence shown here is derived from an EMBL/GenBank/DDBJ whole genome shotgun (WGS) entry which is preliminary data.</text>
</comment>
<sequence>MRPDDFDFIAGTLRQRSGLVINRDKVYLLESRLTPIARRMGLETLDDLIGVIRREKNESLIRSVVEAMTTNESFFFRDTTPFDIFRDHVLPKIRVTHAASKRVRIWCAAASSGQEPYSLGIILKEQAALWAGWTFEIIATDLSTQVLDKARAGIYSQFEVQRGLPIRMLMKYFVQEGESWQIAKSLRDMVSYREFNLLESYRGLGQFDVIYCRNVLIYFDQPTKSDVLNRMRDALSPDGVLFLGAAETVLGLTDRFKPVPGHRGMYVTSDTARPAVSSLLAQTAAR</sequence>
<comment type="catalytic activity">
    <reaction evidence="1">
        <text>L-glutamyl-[protein] + S-adenosyl-L-methionine = [protein]-L-glutamate 5-O-methyl ester + S-adenosyl-L-homocysteine</text>
        <dbReference type="Rhea" id="RHEA:24452"/>
        <dbReference type="Rhea" id="RHEA-COMP:10208"/>
        <dbReference type="Rhea" id="RHEA-COMP:10311"/>
        <dbReference type="ChEBI" id="CHEBI:29973"/>
        <dbReference type="ChEBI" id="CHEBI:57856"/>
        <dbReference type="ChEBI" id="CHEBI:59789"/>
        <dbReference type="ChEBI" id="CHEBI:82795"/>
        <dbReference type="EC" id="2.1.1.80"/>
    </reaction>
</comment>
<dbReference type="PANTHER" id="PTHR24422">
    <property type="entry name" value="CHEMOTAXIS PROTEIN METHYLTRANSFERASE"/>
    <property type="match status" value="1"/>
</dbReference>
<dbReference type="SUPFAM" id="SSF53335">
    <property type="entry name" value="S-adenosyl-L-methionine-dependent methyltransferases"/>
    <property type="match status" value="1"/>
</dbReference>
<dbReference type="PRINTS" id="PR00996">
    <property type="entry name" value="CHERMTFRASE"/>
</dbReference>
<gene>
    <name evidence="7" type="ORF">NYP16_04260</name>
</gene>
<dbReference type="Proteomes" id="UP001141619">
    <property type="component" value="Unassembled WGS sequence"/>
</dbReference>